<feature type="non-terminal residue" evidence="1">
    <location>
        <position position="1"/>
    </location>
</feature>
<organism evidence="1 2">
    <name type="scientific">Limosilactobacillus agrestis</name>
    <dbReference type="NCBI Taxonomy" id="2759748"/>
    <lineage>
        <taxon>Bacteria</taxon>
        <taxon>Bacillati</taxon>
        <taxon>Bacillota</taxon>
        <taxon>Bacilli</taxon>
        <taxon>Lactobacillales</taxon>
        <taxon>Lactobacillaceae</taxon>
        <taxon>Limosilactobacillus</taxon>
    </lineage>
</organism>
<gene>
    <name evidence="1" type="ORF">LTY36_01435</name>
</gene>
<dbReference type="SUPFAM" id="SSF116734">
    <property type="entry name" value="DNA methylase specificity domain"/>
    <property type="match status" value="1"/>
</dbReference>
<evidence type="ECO:0000313" key="2">
    <source>
        <dbReference type="Proteomes" id="UP001199710"/>
    </source>
</evidence>
<dbReference type="EMBL" id="JAJPDE010000028">
    <property type="protein sequence ID" value="MCD7129879.1"/>
    <property type="molecule type" value="Genomic_DNA"/>
</dbReference>
<comment type="caution">
    <text evidence="1">The sequence shown here is derived from an EMBL/GenBank/DDBJ whole genome shotgun (WGS) entry which is preliminary data.</text>
</comment>
<reference evidence="1 2" key="1">
    <citation type="submission" date="2021-12" db="EMBL/GenBank/DDBJ databases">
        <title>A phylogenomic analysis of Limosilactobacillus reuteri reveals ancient and stable evolutionary relationships with rodents and birds and zoonotic transmission to humans.</title>
        <authorList>
            <person name="Li F."/>
            <person name="Li X."/>
            <person name="Cheng C."/>
            <person name="Tollenaar S."/>
            <person name="Zhang J.S."/>
            <person name="Simpson D."/>
            <person name="Tasseva G."/>
            <person name="Perez-Munoz M.E."/>
            <person name="Frese S."/>
            <person name="Gaenzle M.G."/>
            <person name="Walter J."/>
            <person name="Zheng J."/>
        </authorList>
    </citation>
    <scope>NUCLEOTIDE SEQUENCE [LARGE SCALE GENOMIC DNA]</scope>
    <source>
        <strain evidence="1 2">BG-MG3-B</strain>
    </source>
</reference>
<dbReference type="Proteomes" id="UP001199710">
    <property type="component" value="Unassembled WGS sequence"/>
</dbReference>
<protein>
    <recommendedName>
        <fullName evidence="3">Restriction endonuclease subunit S</fullName>
    </recommendedName>
</protein>
<dbReference type="Gene3D" id="1.10.287.1120">
    <property type="entry name" value="Bipartite methylase S protein"/>
    <property type="match status" value="1"/>
</dbReference>
<name>A0ABS8R584_9LACO</name>
<keyword evidence="2" id="KW-1185">Reference proteome</keyword>
<accession>A0ABS8R584</accession>
<evidence type="ECO:0008006" key="3">
    <source>
        <dbReference type="Google" id="ProtNLM"/>
    </source>
</evidence>
<proteinExistence type="predicted"/>
<sequence>YIIYTPSENEQNKISDLILTIQKLIDLQQRKLEQLKLLEKALQQKLFPNNFQEKPLLRILNGDNSWWNSYIGEVFTEEDLSTKTSSL</sequence>
<evidence type="ECO:0000313" key="1">
    <source>
        <dbReference type="EMBL" id="MCD7129879.1"/>
    </source>
</evidence>